<evidence type="ECO:0000256" key="1">
    <source>
        <dbReference type="ARBA" id="ARBA00004141"/>
    </source>
</evidence>
<dbReference type="GO" id="GO:0140359">
    <property type="term" value="F:ABC-type transporter activity"/>
    <property type="evidence" value="ECO:0007669"/>
    <property type="project" value="InterPro"/>
</dbReference>
<feature type="region of interest" description="Disordered" evidence="7">
    <location>
        <begin position="804"/>
        <end position="823"/>
    </location>
</feature>
<keyword evidence="3" id="KW-0547">Nucleotide-binding</keyword>
<feature type="domain" description="ABC transporter" evidence="9">
    <location>
        <begin position="495"/>
        <end position="724"/>
    </location>
</feature>
<evidence type="ECO:0000259" key="9">
    <source>
        <dbReference type="PROSITE" id="PS50893"/>
    </source>
</evidence>
<dbReference type="InterPro" id="IPR017871">
    <property type="entry name" value="ABC_transporter-like_CS"/>
</dbReference>
<feature type="transmembrane region" description="Helical" evidence="8">
    <location>
        <begin position="1154"/>
        <end position="1179"/>
    </location>
</feature>
<keyword evidence="5 8" id="KW-1133">Transmembrane helix</keyword>
<dbReference type="InterPro" id="IPR027417">
    <property type="entry name" value="P-loop_NTPase"/>
</dbReference>
<dbReference type="Gene3D" id="3.40.50.300">
    <property type="entry name" value="P-loop containing nucleotide triphosphate hydrolases"/>
    <property type="match status" value="2"/>
</dbReference>
<feature type="transmembrane region" description="Helical" evidence="8">
    <location>
        <begin position="1289"/>
        <end position="1308"/>
    </location>
</feature>
<dbReference type="GO" id="GO:0016020">
    <property type="term" value="C:membrane"/>
    <property type="evidence" value="ECO:0007669"/>
    <property type="project" value="UniProtKB-SubCell"/>
</dbReference>
<keyword evidence="4" id="KW-0067">ATP-binding</keyword>
<feature type="compositionally biased region" description="Basic and acidic residues" evidence="7">
    <location>
        <begin position="1809"/>
        <end position="1820"/>
    </location>
</feature>
<gene>
    <name evidence="11" type="primary">LOC108015958</name>
</gene>
<dbReference type="Pfam" id="PF12698">
    <property type="entry name" value="ABC2_membrane_3"/>
    <property type="match status" value="2"/>
</dbReference>
<organism evidence="10 11">
    <name type="scientific">Drosophila suzukii</name>
    <name type="common">Spotted-wing drosophila fruit fly</name>
    <dbReference type="NCBI Taxonomy" id="28584"/>
    <lineage>
        <taxon>Eukaryota</taxon>
        <taxon>Metazoa</taxon>
        <taxon>Ecdysozoa</taxon>
        <taxon>Arthropoda</taxon>
        <taxon>Hexapoda</taxon>
        <taxon>Insecta</taxon>
        <taxon>Pterygota</taxon>
        <taxon>Neoptera</taxon>
        <taxon>Endopterygota</taxon>
        <taxon>Diptera</taxon>
        <taxon>Brachycera</taxon>
        <taxon>Muscomorpha</taxon>
        <taxon>Ephydroidea</taxon>
        <taxon>Drosophilidae</taxon>
        <taxon>Drosophila</taxon>
        <taxon>Sophophora</taxon>
    </lineage>
</organism>
<evidence type="ECO:0000256" key="4">
    <source>
        <dbReference type="ARBA" id="ARBA00022840"/>
    </source>
</evidence>
<keyword evidence="6 8" id="KW-0472">Membrane</keyword>
<evidence type="ECO:0000256" key="6">
    <source>
        <dbReference type="ARBA" id="ARBA00023136"/>
    </source>
</evidence>
<dbReference type="InterPro" id="IPR013525">
    <property type="entry name" value="ABC2_TM"/>
</dbReference>
<feature type="transmembrane region" description="Helical" evidence="8">
    <location>
        <begin position="1229"/>
        <end position="1250"/>
    </location>
</feature>
<name>A0AB40A878_DROSZ</name>
<dbReference type="Pfam" id="PF00005">
    <property type="entry name" value="ABC_tran"/>
    <property type="match status" value="2"/>
</dbReference>
<feature type="transmembrane region" description="Helical" evidence="8">
    <location>
        <begin position="1200"/>
        <end position="1223"/>
    </location>
</feature>
<dbReference type="GO" id="GO:0016887">
    <property type="term" value="F:ATP hydrolysis activity"/>
    <property type="evidence" value="ECO:0007669"/>
    <property type="project" value="InterPro"/>
</dbReference>
<feature type="compositionally biased region" description="Basic and acidic residues" evidence="7">
    <location>
        <begin position="804"/>
        <end position="820"/>
    </location>
</feature>
<dbReference type="GO" id="GO:0005524">
    <property type="term" value="F:ATP binding"/>
    <property type="evidence" value="ECO:0007669"/>
    <property type="project" value="UniProtKB-KW"/>
</dbReference>
<feature type="transmembrane region" description="Helical" evidence="8">
    <location>
        <begin position="1262"/>
        <end position="1283"/>
    </location>
</feature>
<evidence type="ECO:0000313" key="10">
    <source>
        <dbReference type="Proteomes" id="UP001652628"/>
    </source>
</evidence>
<dbReference type="InterPro" id="IPR003439">
    <property type="entry name" value="ABC_transporter-like_ATP-bd"/>
</dbReference>
<dbReference type="Proteomes" id="UP001652628">
    <property type="component" value="Chromosome 3"/>
</dbReference>
<dbReference type="PROSITE" id="PS00211">
    <property type="entry name" value="ABC_TRANSPORTER_1"/>
    <property type="match status" value="1"/>
</dbReference>
<keyword evidence="10" id="KW-1185">Reference proteome</keyword>
<feature type="transmembrane region" description="Helical" evidence="8">
    <location>
        <begin position="914"/>
        <end position="937"/>
    </location>
</feature>
<feature type="transmembrane region" description="Helical" evidence="8">
    <location>
        <begin position="394"/>
        <end position="415"/>
    </location>
</feature>
<evidence type="ECO:0000313" key="11">
    <source>
        <dbReference type="RefSeq" id="XP_036673428.3"/>
    </source>
</evidence>
<dbReference type="Pfam" id="PF23321">
    <property type="entry name" value="R1_ABCA1"/>
    <property type="match status" value="1"/>
</dbReference>
<feature type="transmembrane region" description="Helical" evidence="8">
    <location>
        <begin position="214"/>
        <end position="236"/>
    </location>
</feature>
<evidence type="ECO:0000256" key="5">
    <source>
        <dbReference type="ARBA" id="ARBA00022989"/>
    </source>
</evidence>
<comment type="subcellular location">
    <subcellularLocation>
        <location evidence="1">Membrane</location>
        <topology evidence="1">Multi-pass membrane protein</topology>
    </subcellularLocation>
</comment>
<dbReference type="PANTHER" id="PTHR19229:SF250">
    <property type="entry name" value="ABC TRANSPORTER DOMAIN-CONTAINING PROTEIN-RELATED"/>
    <property type="match status" value="1"/>
</dbReference>
<dbReference type="PANTHER" id="PTHR19229">
    <property type="entry name" value="ATP-BINDING CASSETTE TRANSPORTER SUBFAMILY A ABCA"/>
    <property type="match status" value="1"/>
</dbReference>
<dbReference type="InterPro" id="IPR026082">
    <property type="entry name" value="ABCA"/>
</dbReference>
<feature type="transmembrane region" description="Helical" evidence="8">
    <location>
        <begin position="33"/>
        <end position="52"/>
    </location>
</feature>
<feature type="compositionally biased region" description="Basic residues" evidence="7">
    <location>
        <begin position="849"/>
        <end position="859"/>
    </location>
</feature>
<feature type="compositionally biased region" description="Acidic residues" evidence="7">
    <location>
        <begin position="1733"/>
        <end position="1742"/>
    </location>
</feature>
<feature type="region of interest" description="Disordered" evidence="7">
    <location>
        <begin position="831"/>
        <end position="882"/>
    </location>
</feature>
<feature type="transmembrane region" description="Helical" evidence="8">
    <location>
        <begin position="320"/>
        <end position="341"/>
    </location>
</feature>
<feature type="region of interest" description="Disordered" evidence="7">
    <location>
        <begin position="1732"/>
        <end position="1820"/>
    </location>
</feature>
<evidence type="ECO:0000256" key="8">
    <source>
        <dbReference type="SAM" id="Phobius"/>
    </source>
</evidence>
<feature type="compositionally biased region" description="Basic and acidic residues" evidence="7">
    <location>
        <begin position="1756"/>
        <end position="1791"/>
    </location>
</feature>
<feature type="transmembrane region" description="Helical" evidence="8">
    <location>
        <begin position="287"/>
        <end position="311"/>
    </location>
</feature>
<evidence type="ECO:0000256" key="3">
    <source>
        <dbReference type="ARBA" id="ARBA00022741"/>
    </source>
</evidence>
<keyword evidence="2 8" id="KW-0812">Transmembrane</keyword>
<dbReference type="InterPro" id="IPR056264">
    <property type="entry name" value="R2_ABCA1-4-like"/>
</dbReference>
<feature type="transmembrane region" description="Helical" evidence="8">
    <location>
        <begin position="1347"/>
        <end position="1367"/>
    </location>
</feature>
<reference evidence="11" key="1">
    <citation type="submission" date="2025-08" db="UniProtKB">
        <authorList>
            <consortium name="RefSeq"/>
        </authorList>
    </citation>
    <scope>IDENTIFICATION</scope>
</reference>
<dbReference type="RefSeq" id="XP_036673428.3">
    <property type="nucleotide sequence ID" value="XM_036817533.3"/>
</dbReference>
<dbReference type="SUPFAM" id="SSF52540">
    <property type="entry name" value="P-loop containing nucleoside triphosphate hydrolases"/>
    <property type="match status" value="2"/>
</dbReference>
<protein>
    <submittedName>
        <fullName evidence="11">Phospholipid-transporting ATPase ABCA3</fullName>
    </submittedName>
</protein>
<sequence>MQTHSGTKGNLTCCQKYQLLLWKDIKIQLGSRVELAMILILTALMPLLITIGTKVAKSMFPSEIELEKAPGPKNVNTSSFNDLYFTPENGIVEQIIAELAHSINCKNFVGYSSLRELHIKMAQNQKAVGIAFPYEWFSISNFPDTINFTIYTPAFIKRKGFKYFESGFLLIQDQLSQIFIEFKSSTFKNNSKVKMNHFPYPSYMPSHYAESTKFMTYMMLVSFFYPCITIAQNIVAEKERQQKAILNTMGFKNSTHWLAWYTKSMILLMLCLLIIIIIFAIGSIYEFSNLICLIIVLIVYIHSLVFFAFFVSSFCFKSSWAALATLLLYLATGIPFVIVGAHRSSLASQVAASLGLNSALFYILDSVATMELQAVGVQWHTMAKTASYGHKLSIVAYMLIMFAVSWIEMIICLYIEGVRPGEFGVPQAWYYPCQKRYWCPRRYVPSVFYEEPILPMSSKNNSFSFSSPPRPTWINPHDRGQTDSQKSSKYQRINVEVRNISKTFGYREVVKDVSFNMYENEITALLGHNGAGKTTIILMLCGILPPTYGSVIINGFDIFSDRRFVKTNFGICPQHSVLFKGLSVKDHIYFFSRVKGYQKPEARMESDLYIGKLNLVDYRKRDALKLSGGNQRRLSLACALCGGSKIILCDEPSTGLDPRGRHDFWRLLQKEKLGRTVLVTTHLVEEVEILGDRIGIMTEGQLRCYGPLGFLKQSHNTSYTLSCEMAPKANVDRVTELVKRYVSTATFVIRGSDVNYKLPRNKIDKFSDLFRQLENNKMTLDIISYGLMDTGLEEIILNLDANQEPRFRGGSDEDEKEKVDSGTQTMYSALAKTRGAPQPQAEIQLQPIIKKKEKKPKKKPERERKPEPEESRKPPELKPKPFERLRILPRRKGTCMSKWRAMMIKKARHTASHVLMFVLILIIPLIYFFLVIVTGGLEKDSQISIIPTVFPLSLDYYNYDEMIILLKVNKGLNEERGKAYEESVGEAATVREIDSVFSYLFEAPPIVRRDIKRRFVCGASFNDSSLVTAWFNSDAFEHSAPIALNLVYNALGKVEIGSSFNIYVSRGQIEDFVVKHKTNTKAWVKHRSKRQDDVDYEDYADNEIQESDDYILTEKPPMGPADTDYERPAPKPDLTSHMPISESSLVLYNEKDKMYLIFGAIIIITAYLALALSIFSLLVTEERVKKIKWLHEIQGLPPSFFWLSHFAWDLLIFSIFMLALSLALYKATIWYHVLIMLLLIGFACLPFVYVCSLMFRKPTTAFSINFTIIAFTGGILFCALYLLRSAFGSSLFVIFPMYVGAFGLFKCLSWREYCEREILPPIDQLECNFGSCNVFCACKPENNWIEVWLLLIHGFVWVFFLWFSSYARDLIHIFTSRKSNRNWNYFDKDNRVLDEERRVALIPSYEHEEYPLIVDQVQKNYFRTKAVRLVSFAIKPGECFGLLGSKGAGKTSVFRMIVGETRMSAGNIYVKGNSLREHRNVAKKEMGYCPQFDTLHGFLTGRQTLKIYCLLMGVPKYDIKLVSEQLAYDFGFYNQLDQKIHTYSGGTRRKLNVALAINGGSVIVLDEPNNDVDPTTRNFLSHKIESVCKGGRAVLLTTNSIDEVNAMCSRVGFLVAGEMSCIGSFQSVRSEVTHINVLRVKLKSKPEEQKKDIKKFKADMQRLFPMAKLQETLDNYLRYHIHKNSATLSSLFYQMELKRNEGKLEDYSISQASLEQILMELNDVDSVVLVDSDTSEDSDEDKETNTVSRKPSQKNVVKEKAKEDAKNKEKTKQKGKKEENKKMGNKKSEKPIKKRPPTSSESTDSDEFVPEKSEEPRRWF</sequence>
<feature type="transmembrane region" description="Helical" evidence="8">
    <location>
        <begin position="257"/>
        <end position="281"/>
    </location>
</feature>
<dbReference type="CDD" id="cd06174">
    <property type="entry name" value="MFS"/>
    <property type="match status" value="1"/>
</dbReference>
<evidence type="ECO:0000256" key="7">
    <source>
        <dbReference type="SAM" id="MobiDB-lite"/>
    </source>
</evidence>
<evidence type="ECO:0000256" key="2">
    <source>
        <dbReference type="ARBA" id="ARBA00022692"/>
    </source>
</evidence>
<dbReference type="SMART" id="SM00382">
    <property type="entry name" value="AAA"/>
    <property type="match status" value="2"/>
</dbReference>
<dbReference type="GeneID" id="108015958"/>
<proteinExistence type="predicted"/>
<feature type="compositionally biased region" description="Basic and acidic residues" evidence="7">
    <location>
        <begin position="860"/>
        <end position="882"/>
    </location>
</feature>
<feature type="domain" description="ABC transporter" evidence="9">
    <location>
        <begin position="1412"/>
        <end position="1641"/>
    </location>
</feature>
<accession>A0AB40A878</accession>
<dbReference type="PROSITE" id="PS50893">
    <property type="entry name" value="ABC_TRANSPORTER_2"/>
    <property type="match status" value="2"/>
</dbReference>
<dbReference type="InterPro" id="IPR003593">
    <property type="entry name" value="AAA+_ATPase"/>
</dbReference>
<dbReference type="CDD" id="cd03263">
    <property type="entry name" value="ABC_subfamily_A"/>
    <property type="match status" value="2"/>
</dbReference>